<reference evidence="1 2" key="1">
    <citation type="submission" date="2023-07" db="EMBL/GenBank/DDBJ databases">
        <title>Comparative genomics of wheat-associated soil bacteria to identify genetic determinants of phenazine resistance.</title>
        <authorList>
            <person name="Mouncey N."/>
        </authorList>
    </citation>
    <scope>NUCLEOTIDE SEQUENCE [LARGE SCALE GENOMIC DNA]</scope>
    <source>
        <strain evidence="1 2">W4I19-2</strain>
    </source>
</reference>
<sequence>MTWSELRPWRSAFLPLLKSMLLGTVELLKMSSLNGRRIVL</sequence>
<accession>A0ABU0Q1L1</accession>
<dbReference type="EMBL" id="JAUSYA010000001">
    <property type="protein sequence ID" value="MDQ0684546.1"/>
    <property type="molecule type" value="Genomic_DNA"/>
</dbReference>
<gene>
    <name evidence="1" type="ORF">QFZ56_003509</name>
</gene>
<evidence type="ECO:0000313" key="1">
    <source>
        <dbReference type="EMBL" id="MDQ0684546.1"/>
    </source>
</evidence>
<comment type="caution">
    <text evidence="1">The sequence shown here is derived from an EMBL/GenBank/DDBJ whole genome shotgun (WGS) entry which is preliminary data.</text>
</comment>
<keyword evidence="2" id="KW-1185">Reference proteome</keyword>
<protein>
    <submittedName>
        <fullName evidence="1">Uncharacterized protein</fullName>
    </submittedName>
</protein>
<name>A0ABU0Q1L1_STRAH</name>
<proteinExistence type="predicted"/>
<dbReference type="Proteomes" id="UP001243364">
    <property type="component" value="Unassembled WGS sequence"/>
</dbReference>
<organism evidence="1 2">
    <name type="scientific">Streptomyces achromogenes</name>
    <dbReference type="NCBI Taxonomy" id="67255"/>
    <lineage>
        <taxon>Bacteria</taxon>
        <taxon>Bacillati</taxon>
        <taxon>Actinomycetota</taxon>
        <taxon>Actinomycetes</taxon>
        <taxon>Kitasatosporales</taxon>
        <taxon>Streptomycetaceae</taxon>
        <taxon>Streptomyces</taxon>
    </lineage>
</organism>
<evidence type="ECO:0000313" key="2">
    <source>
        <dbReference type="Proteomes" id="UP001243364"/>
    </source>
</evidence>